<dbReference type="OMA" id="GRIFAYK"/>
<dbReference type="Pfam" id="PF13439">
    <property type="entry name" value="Glyco_transf_4"/>
    <property type="match status" value="1"/>
</dbReference>
<reference evidence="5 7" key="1">
    <citation type="submission" date="2018-08" db="EMBL/GenBank/DDBJ databases">
        <title>A genome reference for cultivated species of the human gut microbiota.</title>
        <authorList>
            <person name="Zou Y."/>
            <person name="Xue W."/>
            <person name="Luo G."/>
        </authorList>
    </citation>
    <scope>NUCLEOTIDE SEQUENCE [LARGE SCALE GENOMIC DNA]</scope>
    <source>
        <strain evidence="5 7">AM30-26</strain>
    </source>
</reference>
<dbReference type="Proteomes" id="UP000284785">
    <property type="component" value="Unassembled WGS sequence"/>
</dbReference>
<dbReference type="EMBL" id="CP083681">
    <property type="protein sequence ID" value="UYU70991.1"/>
    <property type="molecule type" value="Genomic_DNA"/>
</dbReference>
<protein>
    <submittedName>
        <fullName evidence="5 6">Glycosyltransferase</fullName>
    </submittedName>
</protein>
<dbReference type="Gene3D" id="3.40.50.2000">
    <property type="entry name" value="Glycogen Phosphorylase B"/>
    <property type="match status" value="2"/>
</dbReference>
<dbReference type="Proteomes" id="UP001156216">
    <property type="component" value="Chromosome"/>
</dbReference>
<evidence type="ECO:0000256" key="1">
    <source>
        <dbReference type="ARBA" id="ARBA00022679"/>
    </source>
</evidence>
<dbReference type="GeneID" id="60926567"/>
<evidence type="ECO:0000259" key="3">
    <source>
        <dbReference type="Pfam" id="PF13439"/>
    </source>
</evidence>
<dbReference type="PANTHER" id="PTHR46401:SF2">
    <property type="entry name" value="GLYCOSYLTRANSFERASE WBBK-RELATED"/>
    <property type="match status" value="1"/>
</dbReference>
<dbReference type="CDD" id="cd03822">
    <property type="entry name" value="GT4_mannosyltransferase-like"/>
    <property type="match status" value="1"/>
</dbReference>
<dbReference type="InterPro" id="IPR028098">
    <property type="entry name" value="Glyco_trans_4-like_N"/>
</dbReference>
<keyword evidence="1 5" id="KW-0808">Transferase</keyword>
<dbReference type="EMBL" id="WCSY01000012">
    <property type="protein sequence ID" value="KAB4311476.1"/>
    <property type="molecule type" value="Genomic_DNA"/>
</dbReference>
<dbReference type="GO" id="GO:0009103">
    <property type="term" value="P:lipopolysaccharide biosynthetic process"/>
    <property type="evidence" value="ECO:0007669"/>
    <property type="project" value="TreeGrafter"/>
</dbReference>
<evidence type="ECO:0000259" key="2">
    <source>
        <dbReference type="Pfam" id="PF00534"/>
    </source>
</evidence>
<evidence type="ECO:0000313" key="7">
    <source>
        <dbReference type="Proteomes" id="UP000284785"/>
    </source>
</evidence>
<dbReference type="PANTHER" id="PTHR46401">
    <property type="entry name" value="GLYCOSYLTRANSFERASE WBBK-RELATED"/>
    <property type="match status" value="1"/>
</dbReference>
<dbReference type="GO" id="GO:0016757">
    <property type="term" value="F:glycosyltransferase activity"/>
    <property type="evidence" value="ECO:0007669"/>
    <property type="project" value="InterPro"/>
</dbReference>
<dbReference type="InterPro" id="IPR001296">
    <property type="entry name" value="Glyco_trans_1"/>
</dbReference>
<sequence>MKYLLVDLSGKVDNYDKALYQALEKELSNEKSSIQLLIPGHGLIRLIPNKFSQTEFIVKRLIKALEGGINYIYLLLHVAFKKIDTIHFQWLPFVEVVGIEKYILYLLHVLSPQTKVILTIHNIYPHGVKSMSDSGKQKYKKRFRDTCRNIDNIIVHTESSKMEVIKEFDFVPDIISIVHHGVFIPKIRISKKEFLQKNKYVILQFGLQTYYKGTDILVDAVNLLPAEYSEKIETRIVGGVGESYLQELKGKDSNSLIHWKSYFLSNDELYEEINNSDVLVLPYREISQSGVLLLSIYFEKNIICSDLPSFVETIHGDQDNSLDHDFFFKNNDPSSLCELLMRYIDSNINNEKIQYRIKHLKNLYSWENAAKATISIYRK</sequence>
<dbReference type="Pfam" id="PF00534">
    <property type="entry name" value="Glycos_transf_1"/>
    <property type="match status" value="1"/>
</dbReference>
<name>A0A414HRU9_BACT4</name>
<gene>
    <name evidence="5" type="ORF">DW780_03665</name>
    <name evidence="4" type="ORF">GAO51_13045</name>
    <name evidence="6" type="ORF">KQP59_22440</name>
</gene>
<evidence type="ECO:0000313" key="5">
    <source>
        <dbReference type="EMBL" id="RHD90107.1"/>
    </source>
</evidence>
<dbReference type="RefSeq" id="WP_011107353.1">
    <property type="nucleotide sequence ID" value="NZ_CABJDH010000008.1"/>
</dbReference>
<evidence type="ECO:0000313" key="6">
    <source>
        <dbReference type="EMBL" id="UYU70991.1"/>
    </source>
</evidence>
<dbReference type="Proteomes" id="UP000440614">
    <property type="component" value="Unassembled WGS sequence"/>
</dbReference>
<feature type="domain" description="Glycosyl transferase family 1" evidence="2">
    <location>
        <begin position="188"/>
        <end position="357"/>
    </location>
</feature>
<dbReference type="SMR" id="A0A414HRU9"/>
<dbReference type="SUPFAM" id="SSF53756">
    <property type="entry name" value="UDP-Glycosyltransferase/glycogen phosphorylase"/>
    <property type="match status" value="1"/>
</dbReference>
<evidence type="ECO:0000313" key="4">
    <source>
        <dbReference type="EMBL" id="KAB4311476.1"/>
    </source>
</evidence>
<dbReference type="AlphaFoldDB" id="A0A414HRU9"/>
<accession>A0A414HRU9</accession>
<reference evidence="4 8" key="2">
    <citation type="journal article" date="2019" name="Nat. Med.">
        <title>A library of human gut bacterial isolates paired with longitudinal multiomics data enables mechanistic microbiome research.</title>
        <authorList>
            <person name="Poyet M."/>
            <person name="Groussin M."/>
            <person name="Gibbons S.M."/>
            <person name="Avila-Pacheco J."/>
            <person name="Jiang X."/>
            <person name="Kearney S.M."/>
            <person name="Perrotta A.R."/>
            <person name="Berdy B."/>
            <person name="Zhao S."/>
            <person name="Lieberman T.D."/>
            <person name="Swanson P.K."/>
            <person name="Smith M."/>
            <person name="Roesemann S."/>
            <person name="Alexander J.E."/>
            <person name="Rich S.A."/>
            <person name="Livny J."/>
            <person name="Vlamakis H."/>
            <person name="Clish C."/>
            <person name="Bullock K."/>
            <person name="Deik A."/>
            <person name="Scott J."/>
            <person name="Pierce K.A."/>
            <person name="Xavier R.J."/>
            <person name="Alm E.J."/>
        </authorList>
    </citation>
    <scope>NUCLEOTIDE SEQUENCE [LARGE SCALE GENOMIC DNA]</scope>
    <source>
        <strain evidence="4 8">BIOML-A188</strain>
    </source>
</reference>
<evidence type="ECO:0000313" key="8">
    <source>
        <dbReference type="Proteomes" id="UP000440614"/>
    </source>
</evidence>
<feature type="domain" description="Glycosyltransferase subfamily 4-like N-terminal" evidence="3">
    <location>
        <begin position="82"/>
        <end position="182"/>
    </location>
</feature>
<organism evidence="5 7">
    <name type="scientific">Bacteroides thetaiotaomicron</name>
    <dbReference type="NCBI Taxonomy" id="818"/>
    <lineage>
        <taxon>Bacteria</taxon>
        <taxon>Pseudomonadati</taxon>
        <taxon>Bacteroidota</taxon>
        <taxon>Bacteroidia</taxon>
        <taxon>Bacteroidales</taxon>
        <taxon>Bacteroidaceae</taxon>
        <taxon>Bacteroides</taxon>
    </lineage>
</organism>
<dbReference type="EMBL" id="QSJP01000003">
    <property type="protein sequence ID" value="RHD90107.1"/>
    <property type="molecule type" value="Genomic_DNA"/>
</dbReference>
<reference evidence="6" key="3">
    <citation type="submission" date="2021-06" db="EMBL/GenBank/DDBJ databases">
        <title>Interrogation of the integrated mobile genetic elements in gut-associated Bacteroides with a consensus prediction approach.</title>
        <authorList>
            <person name="Campbell D.E."/>
            <person name="Leigh J.R."/>
            <person name="Kim T."/>
            <person name="England W."/>
            <person name="Whitaker R.J."/>
            <person name="Degnan P.H."/>
        </authorList>
    </citation>
    <scope>NUCLEOTIDE SEQUENCE</scope>
    <source>
        <strain evidence="6">VPI-BTDOT2</strain>
    </source>
</reference>
<proteinExistence type="predicted"/>